<evidence type="ECO:0000259" key="7">
    <source>
        <dbReference type="Pfam" id="PF04138"/>
    </source>
</evidence>
<gene>
    <name evidence="8" type="ORF">SAMN05216452_0138</name>
</gene>
<keyword evidence="4 6" id="KW-1133">Transmembrane helix</keyword>
<evidence type="ECO:0000313" key="9">
    <source>
        <dbReference type="Proteomes" id="UP000199064"/>
    </source>
</evidence>
<feature type="domain" description="GtrA/DPMS transmembrane" evidence="7">
    <location>
        <begin position="15"/>
        <end position="126"/>
    </location>
</feature>
<comment type="similarity">
    <text evidence="2">Belongs to the GtrA family.</text>
</comment>
<evidence type="ECO:0000313" key="8">
    <source>
        <dbReference type="EMBL" id="SEB34812.1"/>
    </source>
</evidence>
<keyword evidence="3 6" id="KW-0812">Transmembrane</keyword>
<evidence type="ECO:0000256" key="4">
    <source>
        <dbReference type="ARBA" id="ARBA00022989"/>
    </source>
</evidence>
<evidence type="ECO:0000256" key="1">
    <source>
        <dbReference type="ARBA" id="ARBA00004141"/>
    </source>
</evidence>
<dbReference type="Pfam" id="PF04138">
    <property type="entry name" value="GtrA_DPMS_TM"/>
    <property type="match status" value="1"/>
</dbReference>
<dbReference type="InterPro" id="IPR007267">
    <property type="entry name" value="GtrA_DPMS_TM"/>
</dbReference>
<evidence type="ECO:0000256" key="2">
    <source>
        <dbReference type="ARBA" id="ARBA00009399"/>
    </source>
</evidence>
<feature type="transmembrane region" description="Helical" evidence="6">
    <location>
        <begin position="77"/>
        <end position="99"/>
    </location>
</feature>
<dbReference type="GO" id="GO:0000271">
    <property type="term" value="P:polysaccharide biosynthetic process"/>
    <property type="evidence" value="ECO:0007669"/>
    <property type="project" value="InterPro"/>
</dbReference>
<dbReference type="RefSeq" id="WP_090325950.1">
    <property type="nucleotide sequence ID" value="NZ_FNSL01000001.1"/>
</dbReference>
<evidence type="ECO:0000256" key="3">
    <source>
        <dbReference type="ARBA" id="ARBA00022692"/>
    </source>
</evidence>
<evidence type="ECO:0000256" key="6">
    <source>
        <dbReference type="SAM" id="Phobius"/>
    </source>
</evidence>
<name>A0A1H4INL3_9HYPH</name>
<proteinExistence type="inferred from homology"/>
<dbReference type="InterPro" id="IPR051401">
    <property type="entry name" value="GtrA_CellWall_Glycosyl"/>
</dbReference>
<dbReference type="PANTHER" id="PTHR38459">
    <property type="entry name" value="PROPHAGE BACTOPRENOL-LINKED GLUCOSE TRANSLOCASE HOMOLOG"/>
    <property type="match status" value="1"/>
</dbReference>
<comment type="subcellular location">
    <subcellularLocation>
        <location evidence="1">Membrane</location>
        <topology evidence="1">Multi-pass membrane protein</topology>
    </subcellularLocation>
</comment>
<dbReference type="Proteomes" id="UP000199064">
    <property type="component" value="Unassembled WGS sequence"/>
</dbReference>
<reference evidence="9" key="1">
    <citation type="submission" date="2016-10" db="EMBL/GenBank/DDBJ databases">
        <authorList>
            <person name="Varghese N."/>
            <person name="Submissions S."/>
        </authorList>
    </citation>
    <scope>NUCLEOTIDE SEQUENCE [LARGE SCALE GENOMIC DNA]</scope>
    <source>
        <strain evidence="9">ES.061</strain>
    </source>
</reference>
<accession>A0A1H4INL3</accession>
<sequence>MTEEGNRGLSTKLSRFAIVGILNTVIDFATFSALVALSFPALVANFLGWAVAVIFSFAVNSRWTFERGERFSLHRAFAKFAVSGSIISLGSSTLAVYLLPPLTGLFAAKLIGILIGAILNFFAARWSIENRVI</sequence>
<dbReference type="AlphaFoldDB" id="A0A1H4INL3"/>
<evidence type="ECO:0000256" key="5">
    <source>
        <dbReference type="ARBA" id="ARBA00023136"/>
    </source>
</evidence>
<feature type="transmembrane region" description="Helical" evidence="6">
    <location>
        <begin position="105"/>
        <end position="124"/>
    </location>
</feature>
<keyword evidence="9" id="KW-1185">Reference proteome</keyword>
<dbReference type="EMBL" id="FNSL01000001">
    <property type="protein sequence ID" value="SEB34812.1"/>
    <property type="molecule type" value="Genomic_DNA"/>
</dbReference>
<keyword evidence="5 6" id="KW-0472">Membrane</keyword>
<dbReference type="PANTHER" id="PTHR38459:SF1">
    <property type="entry name" value="PROPHAGE BACTOPRENOL-LINKED GLUCOSE TRANSLOCASE HOMOLOG"/>
    <property type="match status" value="1"/>
</dbReference>
<feature type="transmembrane region" description="Helical" evidence="6">
    <location>
        <begin position="46"/>
        <end position="65"/>
    </location>
</feature>
<feature type="transmembrane region" description="Helical" evidence="6">
    <location>
        <begin position="16"/>
        <end position="40"/>
    </location>
</feature>
<dbReference type="GO" id="GO:0005886">
    <property type="term" value="C:plasma membrane"/>
    <property type="evidence" value="ECO:0007669"/>
    <property type="project" value="TreeGrafter"/>
</dbReference>
<protein>
    <submittedName>
        <fullName evidence="8">Putative flippase GtrA (Transmembrane translocase of bactoprenol-linked glucose)</fullName>
    </submittedName>
</protein>
<organism evidence="8 9">
    <name type="scientific">Nitratireductor aquibiodomus</name>
    <dbReference type="NCBI Taxonomy" id="204799"/>
    <lineage>
        <taxon>Bacteria</taxon>
        <taxon>Pseudomonadati</taxon>
        <taxon>Pseudomonadota</taxon>
        <taxon>Alphaproteobacteria</taxon>
        <taxon>Hyphomicrobiales</taxon>
        <taxon>Phyllobacteriaceae</taxon>
        <taxon>Nitratireductor</taxon>
    </lineage>
</organism>